<keyword evidence="7" id="KW-0325">Glycoprotein</keyword>
<dbReference type="SUPFAM" id="SSF48726">
    <property type="entry name" value="Immunoglobulin"/>
    <property type="match status" value="1"/>
</dbReference>
<evidence type="ECO:0000256" key="2">
    <source>
        <dbReference type="ARBA" id="ARBA00022692"/>
    </source>
</evidence>
<dbReference type="GO" id="GO:0060097">
    <property type="term" value="P:cytoskeletal rearrangement involved in phagocytosis, engulfment"/>
    <property type="evidence" value="ECO:0007669"/>
    <property type="project" value="TreeGrafter"/>
</dbReference>
<feature type="signal peptide" evidence="12">
    <location>
        <begin position="1"/>
        <end position="24"/>
    </location>
</feature>
<dbReference type="FunFam" id="2.60.40.10:FF:000774">
    <property type="entry name" value="Hepatitis A virus cellular receptor 1"/>
    <property type="match status" value="1"/>
</dbReference>
<evidence type="ECO:0000256" key="8">
    <source>
        <dbReference type="ARBA" id="ARBA00023319"/>
    </source>
</evidence>
<dbReference type="InterPro" id="IPR003599">
    <property type="entry name" value="Ig_sub"/>
</dbReference>
<evidence type="ECO:0000256" key="6">
    <source>
        <dbReference type="ARBA" id="ARBA00023157"/>
    </source>
</evidence>
<evidence type="ECO:0000256" key="4">
    <source>
        <dbReference type="ARBA" id="ARBA00022989"/>
    </source>
</evidence>
<dbReference type="PANTHER" id="PTHR46608:SF3">
    <property type="entry name" value="T-CELL IMMUNOGLOBULIN AND MUCIN DOMAIN-CONTAINING PROTEIN 4"/>
    <property type="match status" value="1"/>
</dbReference>
<dbReference type="PROSITE" id="PS50835">
    <property type="entry name" value="IG_LIKE"/>
    <property type="match status" value="1"/>
</dbReference>
<organism evidence="14 15">
    <name type="scientific">Pangasianodon hypophthalmus</name>
    <name type="common">Striped catfish</name>
    <name type="synonym">Helicophagus hypophthalmus</name>
    <dbReference type="NCBI Taxonomy" id="310915"/>
    <lineage>
        <taxon>Eukaryota</taxon>
        <taxon>Metazoa</taxon>
        <taxon>Chordata</taxon>
        <taxon>Craniata</taxon>
        <taxon>Vertebrata</taxon>
        <taxon>Euteleostomi</taxon>
        <taxon>Actinopterygii</taxon>
        <taxon>Neopterygii</taxon>
        <taxon>Teleostei</taxon>
        <taxon>Ostariophysi</taxon>
        <taxon>Siluriformes</taxon>
        <taxon>Pangasiidae</taxon>
        <taxon>Pangasianodon</taxon>
    </lineage>
</organism>
<dbReference type="Proteomes" id="UP000327468">
    <property type="component" value="Chromosome 15"/>
</dbReference>
<proteinExistence type="inferred from homology"/>
<evidence type="ECO:0000256" key="9">
    <source>
        <dbReference type="ARBA" id="ARBA00038203"/>
    </source>
</evidence>
<keyword evidence="4 11" id="KW-1133">Transmembrane helix</keyword>
<feature type="transmembrane region" description="Helical" evidence="11">
    <location>
        <begin position="191"/>
        <end position="214"/>
    </location>
</feature>
<dbReference type="GO" id="GO:0001786">
    <property type="term" value="F:phosphatidylserine binding"/>
    <property type="evidence" value="ECO:0007669"/>
    <property type="project" value="TreeGrafter"/>
</dbReference>
<dbReference type="Gene3D" id="2.60.40.10">
    <property type="entry name" value="Immunoglobulins"/>
    <property type="match status" value="1"/>
</dbReference>
<dbReference type="PANTHER" id="PTHR46608">
    <property type="entry name" value="T-CELL IMMUNOGLOBULIN AND MUCIN DOMAIN-CONTAINING PROTEIN 4"/>
    <property type="match status" value="1"/>
</dbReference>
<dbReference type="InterPro" id="IPR013783">
    <property type="entry name" value="Ig-like_fold"/>
</dbReference>
<dbReference type="SMART" id="SM00409">
    <property type="entry name" value="IG"/>
    <property type="match status" value="1"/>
</dbReference>
<sequence length="269" mass="30263">MSWVYSQISSVWLLLCLTVCPCRSITVKGISGQNVTLPCKYDYRYHGKCEICWMRGEIPMSGCGNEIIATDGDEVVRRTSHRYQLDGELQKGDASLTIHSTTQKDSGRYGCRVHVPGLFNDKKIIVDLVIIKEPSTTTEVNSLLPSPPELVTPDPFDPTYTETTNVSSTRHYSNDSTPEANKTGQEPTDDILPVTVVSILLIFLVFGTAIYLIWKKKTRTRESLETNQISNTSAIYSNSDVSFGLNIRSMAVENIYQLDTENEYEQWSR</sequence>
<comment type="subcellular location">
    <subcellularLocation>
        <location evidence="1">Membrane</location>
        <topology evidence="1">Single-pass type I membrane protein</topology>
    </subcellularLocation>
</comment>
<evidence type="ECO:0000256" key="11">
    <source>
        <dbReference type="SAM" id="Phobius"/>
    </source>
</evidence>
<feature type="compositionally biased region" description="Polar residues" evidence="10">
    <location>
        <begin position="160"/>
        <end position="186"/>
    </location>
</feature>
<dbReference type="InterPro" id="IPR007110">
    <property type="entry name" value="Ig-like_dom"/>
</dbReference>
<dbReference type="Pfam" id="PF07686">
    <property type="entry name" value="V-set"/>
    <property type="match status" value="1"/>
</dbReference>
<keyword evidence="2 11" id="KW-0812">Transmembrane</keyword>
<evidence type="ECO:0000259" key="13">
    <source>
        <dbReference type="PROSITE" id="PS50835"/>
    </source>
</evidence>
<keyword evidence="6" id="KW-1015">Disulfide bond</keyword>
<evidence type="ECO:0000256" key="5">
    <source>
        <dbReference type="ARBA" id="ARBA00023136"/>
    </source>
</evidence>
<dbReference type="GO" id="GO:0016020">
    <property type="term" value="C:membrane"/>
    <property type="evidence" value="ECO:0007669"/>
    <property type="project" value="UniProtKB-SubCell"/>
</dbReference>
<evidence type="ECO:0000313" key="14">
    <source>
        <dbReference type="EMBL" id="KAB5548822.1"/>
    </source>
</evidence>
<keyword evidence="15" id="KW-1185">Reference proteome</keyword>
<accession>A0A5N5M1D2</accession>
<dbReference type="OrthoDB" id="434099at2759"/>
<evidence type="ECO:0000256" key="7">
    <source>
        <dbReference type="ARBA" id="ARBA00023180"/>
    </source>
</evidence>
<keyword evidence="5 11" id="KW-0472">Membrane</keyword>
<comment type="similarity">
    <text evidence="9">Belongs to the immunoglobulin superfamily. TIM family.</text>
</comment>
<evidence type="ECO:0000256" key="12">
    <source>
        <dbReference type="SAM" id="SignalP"/>
    </source>
</evidence>
<feature type="region of interest" description="Disordered" evidence="10">
    <location>
        <begin position="139"/>
        <end position="188"/>
    </location>
</feature>
<feature type="chain" id="PRO_5024322995" description="Ig-like domain-containing protein" evidence="12">
    <location>
        <begin position="25"/>
        <end position="269"/>
    </location>
</feature>
<protein>
    <recommendedName>
        <fullName evidence="13">Ig-like domain-containing protein</fullName>
    </recommendedName>
</protein>
<evidence type="ECO:0000256" key="10">
    <source>
        <dbReference type="SAM" id="MobiDB-lite"/>
    </source>
</evidence>
<dbReference type="InterPro" id="IPR013106">
    <property type="entry name" value="Ig_V-set"/>
</dbReference>
<keyword evidence="3 12" id="KW-0732">Signal</keyword>
<name>A0A5N5M1D2_PANHP</name>
<gene>
    <name evidence="14" type="ORF">PHYPO_G00060070</name>
</gene>
<dbReference type="AlphaFoldDB" id="A0A5N5M1D2"/>
<evidence type="ECO:0000313" key="15">
    <source>
        <dbReference type="Proteomes" id="UP000327468"/>
    </source>
</evidence>
<comment type="caution">
    <text evidence="14">The sequence shown here is derived from an EMBL/GenBank/DDBJ whole genome shotgun (WGS) entry which is preliminary data.</text>
</comment>
<evidence type="ECO:0000256" key="1">
    <source>
        <dbReference type="ARBA" id="ARBA00004479"/>
    </source>
</evidence>
<evidence type="ECO:0000256" key="3">
    <source>
        <dbReference type="ARBA" id="ARBA00022729"/>
    </source>
</evidence>
<keyword evidence="8" id="KW-0393">Immunoglobulin domain</keyword>
<dbReference type="GO" id="GO:0043277">
    <property type="term" value="P:apoptotic cell clearance"/>
    <property type="evidence" value="ECO:0007669"/>
    <property type="project" value="TreeGrafter"/>
</dbReference>
<reference evidence="14 15" key="1">
    <citation type="submission" date="2019-06" db="EMBL/GenBank/DDBJ databases">
        <title>A chromosome-scale genome assembly of the striped catfish, Pangasianodon hypophthalmus.</title>
        <authorList>
            <person name="Wen M."/>
            <person name="Zahm M."/>
            <person name="Roques C."/>
            <person name="Cabau C."/>
            <person name="Klopp C."/>
            <person name="Donnadieu C."/>
            <person name="Jouanno E."/>
            <person name="Avarre J.-C."/>
            <person name="Campet M."/>
            <person name="Ha T.T.T."/>
            <person name="Dugue R."/>
            <person name="Lampietro C."/>
            <person name="Louis A."/>
            <person name="Herpin A."/>
            <person name="Echchiki A."/>
            <person name="Berthelot C."/>
            <person name="Parey E."/>
            <person name="Roest-Crollius H."/>
            <person name="Braasch I."/>
            <person name="Postlethwait J."/>
            <person name="Bobe J."/>
            <person name="Montfort J."/>
            <person name="Bouchez O."/>
            <person name="Begum T."/>
            <person name="Schartl M."/>
            <person name="Guiguen Y."/>
        </authorList>
    </citation>
    <scope>NUCLEOTIDE SEQUENCE [LARGE SCALE GENOMIC DNA]</scope>
    <source>
        <strain evidence="14 15">Indonesia</strain>
        <tissue evidence="14">Blood</tissue>
    </source>
</reference>
<dbReference type="EMBL" id="VFJC01000016">
    <property type="protein sequence ID" value="KAB5548822.1"/>
    <property type="molecule type" value="Genomic_DNA"/>
</dbReference>
<dbReference type="InterPro" id="IPR036179">
    <property type="entry name" value="Ig-like_dom_sf"/>
</dbReference>
<feature type="domain" description="Ig-like" evidence="13">
    <location>
        <begin position="21"/>
        <end position="113"/>
    </location>
</feature>